<protein>
    <submittedName>
        <fullName evidence="1">Uncharacterized protein</fullName>
    </submittedName>
</protein>
<feature type="non-terminal residue" evidence="1">
    <location>
        <position position="54"/>
    </location>
</feature>
<gene>
    <name evidence="1" type="ORF">LCGC14_2882310</name>
</gene>
<evidence type="ECO:0000313" key="1">
    <source>
        <dbReference type="EMBL" id="KKK74585.1"/>
    </source>
</evidence>
<dbReference type="AlphaFoldDB" id="A0A0F8YLH8"/>
<name>A0A0F8YLH8_9ZZZZ</name>
<proteinExistence type="predicted"/>
<accession>A0A0F8YLH8</accession>
<dbReference type="EMBL" id="LAZR01056248">
    <property type="protein sequence ID" value="KKK74585.1"/>
    <property type="molecule type" value="Genomic_DNA"/>
</dbReference>
<comment type="caution">
    <text evidence="1">The sequence shown here is derived from an EMBL/GenBank/DDBJ whole genome shotgun (WGS) entry which is preliminary data.</text>
</comment>
<reference evidence="1" key="1">
    <citation type="journal article" date="2015" name="Nature">
        <title>Complex archaea that bridge the gap between prokaryotes and eukaryotes.</title>
        <authorList>
            <person name="Spang A."/>
            <person name="Saw J.H."/>
            <person name="Jorgensen S.L."/>
            <person name="Zaremba-Niedzwiedzka K."/>
            <person name="Martijn J."/>
            <person name="Lind A.E."/>
            <person name="van Eijk R."/>
            <person name="Schleper C."/>
            <person name="Guy L."/>
            <person name="Ettema T.J."/>
        </authorList>
    </citation>
    <scope>NUCLEOTIDE SEQUENCE</scope>
</reference>
<organism evidence="1">
    <name type="scientific">marine sediment metagenome</name>
    <dbReference type="NCBI Taxonomy" id="412755"/>
    <lineage>
        <taxon>unclassified sequences</taxon>
        <taxon>metagenomes</taxon>
        <taxon>ecological metagenomes</taxon>
    </lineage>
</organism>
<sequence>MMRREEFIKEQIQILKKFLDTKLGGLIEATKEQFKKGDFKDAEIGEYITTIKEL</sequence>